<dbReference type="EMBL" id="BMFA01000012">
    <property type="protein sequence ID" value="GGB59522.1"/>
    <property type="molecule type" value="Genomic_DNA"/>
</dbReference>
<dbReference type="GO" id="GO:0003824">
    <property type="term" value="F:catalytic activity"/>
    <property type="evidence" value="ECO:0007669"/>
    <property type="project" value="InterPro"/>
</dbReference>
<dbReference type="RefSeq" id="WP_150496905.1">
    <property type="nucleotide sequence ID" value="NZ_BMFA01000012.1"/>
</dbReference>
<dbReference type="Pfam" id="PF00378">
    <property type="entry name" value="ECH_1"/>
    <property type="match status" value="1"/>
</dbReference>
<reference evidence="3" key="1">
    <citation type="journal article" date="2014" name="Int. J. Syst. Evol. Microbiol.">
        <title>Complete genome sequence of Corynebacterium casei LMG S-19264T (=DSM 44701T), isolated from a smear-ripened cheese.</title>
        <authorList>
            <consortium name="US DOE Joint Genome Institute (JGI-PGF)"/>
            <person name="Walter F."/>
            <person name="Albersmeier A."/>
            <person name="Kalinowski J."/>
            <person name="Ruckert C."/>
        </authorList>
    </citation>
    <scope>NUCLEOTIDE SEQUENCE</scope>
    <source>
        <strain evidence="3">CGMCC 1.12426</strain>
    </source>
</reference>
<dbReference type="InterPro" id="IPR014748">
    <property type="entry name" value="Enoyl-CoA_hydra_C"/>
</dbReference>
<dbReference type="InterPro" id="IPR051683">
    <property type="entry name" value="Enoyl-CoA_Hydratase/Isomerase"/>
</dbReference>
<evidence type="ECO:0000313" key="3">
    <source>
        <dbReference type="EMBL" id="GGB59522.1"/>
    </source>
</evidence>
<comment type="caution">
    <text evidence="3">The sequence shown here is derived from an EMBL/GenBank/DDBJ whole genome shotgun (WGS) entry which is preliminary data.</text>
</comment>
<accession>A0A916TMM3</accession>
<dbReference type="SUPFAM" id="SSF52096">
    <property type="entry name" value="ClpP/crotonase"/>
    <property type="match status" value="1"/>
</dbReference>
<dbReference type="PANTHER" id="PTHR42964:SF1">
    <property type="entry name" value="POLYKETIDE BIOSYNTHESIS ENOYL-COA HYDRATASE PKSH-RELATED"/>
    <property type="match status" value="1"/>
</dbReference>
<reference evidence="3" key="2">
    <citation type="submission" date="2020-09" db="EMBL/GenBank/DDBJ databases">
        <authorList>
            <person name="Sun Q."/>
            <person name="Zhou Y."/>
        </authorList>
    </citation>
    <scope>NUCLEOTIDE SEQUENCE</scope>
    <source>
        <strain evidence="3">CGMCC 1.12426</strain>
    </source>
</reference>
<proteinExistence type="inferred from homology"/>
<dbReference type="InterPro" id="IPR018376">
    <property type="entry name" value="Enoyl-CoA_hyd/isom_CS"/>
</dbReference>
<dbReference type="Gene3D" id="1.10.12.10">
    <property type="entry name" value="Lyase 2-enoyl-coa Hydratase, Chain A, domain 2"/>
    <property type="match status" value="1"/>
</dbReference>
<dbReference type="OrthoDB" id="9795613at2"/>
<organism evidence="3 4">
    <name type="scientific">Roseibium aquae</name>
    <dbReference type="NCBI Taxonomy" id="1323746"/>
    <lineage>
        <taxon>Bacteria</taxon>
        <taxon>Pseudomonadati</taxon>
        <taxon>Pseudomonadota</taxon>
        <taxon>Alphaproteobacteria</taxon>
        <taxon>Hyphomicrobiales</taxon>
        <taxon>Stappiaceae</taxon>
        <taxon>Roseibium</taxon>
    </lineage>
</organism>
<evidence type="ECO:0000256" key="1">
    <source>
        <dbReference type="ARBA" id="ARBA00005254"/>
    </source>
</evidence>
<name>A0A916TMM3_9HYPH</name>
<gene>
    <name evidence="3" type="ORF">GCM10011316_34430</name>
</gene>
<dbReference type="AlphaFoldDB" id="A0A916TMM3"/>
<protein>
    <submittedName>
        <fullName evidence="3">Enoyl-CoA hydratase</fullName>
    </submittedName>
</protein>
<dbReference type="InterPro" id="IPR001753">
    <property type="entry name" value="Enoyl-CoA_hydra/iso"/>
</dbReference>
<keyword evidence="4" id="KW-1185">Reference proteome</keyword>
<sequence>MSVEPSQNSTSSGAVRTEIDDSVGWLIIDNPLKRNALTLAMWEAVPDAVARLEATAAVRVIILRGAGAKSFVAGADISEFEQTRATSDKAKVYEDINVAAFRALKNCEKPTIAMIRGHCLGGGLGLALACDLRVADPTAVFGIPAARLGIAYPVEAIADILQAVPPAAAKRLLFTAERVGSAEALRIGLIDEVSAEGALAERIENLAETMGGNAPLTLRAAKRAVSAFLSGGGAAEMDAARVAAERCFDSEDFKEGRDAFLQKRSPTFRGI</sequence>
<dbReference type="CDD" id="cd06558">
    <property type="entry name" value="crotonase-like"/>
    <property type="match status" value="1"/>
</dbReference>
<evidence type="ECO:0000313" key="4">
    <source>
        <dbReference type="Proteomes" id="UP000605148"/>
    </source>
</evidence>
<evidence type="ECO:0000256" key="2">
    <source>
        <dbReference type="RuleBase" id="RU003707"/>
    </source>
</evidence>
<dbReference type="Gene3D" id="3.90.226.10">
    <property type="entry name" value="2-enoyl-CoA Hydratase, Chain A, domain 1"/>
    <property type="match status" value="1"/>
</dbReference>
<dbReference type="PANTHER" id="PTHR42964">
    <property type="entry name" value="ENOYL-COA HYDRATASE"/>
    <property type="match status" value="1"/>
</dbReference>
<dbReference type="InterPro" id="IPR029045">
    <property type="entry name" value="ClpP/crotonase-like_dom_sf"/>
</dbReference>
<dbReference type="Proteomes" id="UP000605148">
    <property type="component" value="Unassembled WGS sequence"/>
</dbReference>
<dbReference type="NCBIfam" id="NF004781">
    <property type="entry name" value="PRK06127.1"/>
    <property type="match status" value="1"/>
</dbReference>
<comment type="similarity">
    <text evidence="1 2">Belongs to the enoyl-CoA hydratase/isomerase family.</text>
</comment>
<dbReference type="PROSITE" id="PS00166">
    <property type="entry name" value="ENOYL_COA_HYDRATASE"/>
    <property type="match status" value="1"/>
</dbReference>